<evidence type="ECO:0000313" key="2">
    <source>
        <dbReference type="EMBL" id="CAL1380187.1"/>
    </source>
</evidence>
<protein>
    <submittedName>
        <fullName evidence="2">Uncharacterized protein</fullName>
    </submittedName>
</protein>
<accession>A0AAV2E307</accession>
<proteinExistence type="predicted"/>
<dbReference type="EMBL" id="OZ034817">
    <property type="protein sequence ID" value="CAL1380187.1"/>
    <property type="molecule type" value="Genomic_DNA"/>
</dbReference>
<organism evidence="2 3">
    <name type="scientific">Linum trigynum</name>
    <dbReference type="NCBI Taxonomy" id="586398"/>
    <lineage>
        <taxon>Eukaryota</taxon>
        <taxon>Viridiplantae</taxon>
        <taxon>Streptophyta</taxon>
        <taxon>Embryophyta</taxon>
        <taxon>Tracheophyta</taxon>
        <taxon>Spermatophyta</taxon>
        <taxon>Magnoliopsida</taxon>
        <taxon>eudicotyledons</taxon>
        <taxon>Gunneridae</taxon>
        <taxon>Pentapetalae</taxon>
        <taxon>rosids</taxon>
        <taxon>fabids</taxon>
        <taxon>Malpighiales</taxon>
        <taxon>Linaceae</taxon>
        <taxon>Linum</taxon>
    </lineage>
</organism>
<dbReference type="Proteomes" id="UP001497516">
    <property type="component" value="Chromosome 4"/>
</dbReference>
<evidence type="ECO:0000313" key="3">
    <source>
        <dbReference type="Proteomes" id="UP001497516"/>
    </source>
</evidence>
<feature type="region of interest" description="Disordered" evidence="1">
    <location>
        <begin position="115"/>
        <end position="147"/>
    </location>
</feature>
<reference evidence="2 3" key="1">
    <citation type="submission" date="2024-04" db="EMBL/GenBank/DDBJ databases">
        <authorList>
            <person name="Fracassetti M."/>
        </authorList>
    </citation>
    <scope>NUCLEOTIDE SEQUENCE [LARGE SCALE GENOMIC DNA]</scope>
</reference>
<evidence type="ECO:0000256" key="1">
    <source>
        <dbReference type="SAM" id="MobiDB-lite"/>
    </source>
</evidence>
<name>A0AAV2E307_9ROSI</name>
<sequence>MASRARIAALGSSTQVRSTPDSRPVGLGTIPGLLALHMALSSTRTPCCPLYPAAGELGWVDAKFDPPRVDPNWSSQTKFDPLQSDLVRSAHLRFDPAQSAHLQFDPARSSAYKSTWFGPPVPVSTKGATPSDLLGQPPSPVRHSSRP</sequence>
<keyword evidence="3" id="KW-1185">Reference proteome</keyword>
<gene>
    <name evidence="2" type="ORF">LTRI10_LOCUS21648</name>
</gene>
<dbReference type="AlphaFoldDB" id="A0AAV2E307"/>